<reference evidence="1" key="1">
    <citation type="submission" date="2020-09" db="EMBL/GenBank/DDBJ databases">
        <title>Genome-Enabled Discovery of Anthraquinone Biosynthesis in Senna tora.</title>
        <authorList>
            <person name="Kang S.-H."/>
            <person name="Pandey R.P."/>
            <person name="Lee C.-M."/>
            <person name="Sim J.-S."/>
            <person name="Jeong J.-T."/>
            <person name="Choi B.-S."/>
            <person name="Jung M."/>
            <person name="Ginzburg D."/>
            <person name="Zhao K."/>
            <person name="Won S.Y."/>
            <person name="Oh T.-J."/>
            <person name="Yu Y."/>
            <person name="Kim N.-H."/>
            <person name="Lee O.R."/>
            <person name="Lee T.-H."/>
            <person name="Bashyal P."/>
            <person name="Kim T.-S."/>
            <person name="Lee W.-H."/>
            <person name="Kawkins C."/>
            <person name="Kim C.-K."/>
            <person name="Kim J.S."/>
            <person name="Ahn B.O."/>
            <person name="Rhee S.Y."/>
            <person name="Sohng J.K."/>
        </authorList>
    </citation>
    <scope>NUCLEOTIDE SEQUENCE</scope>
    <source>
        <tissue evidence="1">Leaf</tissue>
    </source>
</reference>
<dbReference type="Proteomes" id="UP000634136">
    <property type="component" value="Unassembled WGS sequence"/>
</dbReference>
<protein>
    <submittedName>
        <fullName evidence="1">Uncharacterized protein</fullName>
    </submittedName>
</protein>
<name>A0A834XB71_9FABA</name>
<keyword evidence="2" id="KW-1185">Reference proteome</keyword>
<gene>
    <name evidence="1" type="ORF">G2W53_003396</name>
</gene>
<sequence>MRSLHPAIEVFDGRNQRRMDTNPPFDLAPYCLDMLRMIEDERMPELICRTGSEVFVGVCRLIVFKARGVPAITGVGKIKPYLDSSSLSLTGCSHFYVDDTRVSDHVKSHASSVVAPVTCVLPTTLVAPAAMVISAILFLPWDVCKE</sequence>
<accession>A0A834XB71</accession>
<dbReference type="AlphaFoldDB" id="A0A834XB71"/>
<organism evidence="1 2">
    <name type="scientific">Senna tora</name>
    <dbReference type="NCBI Taxonomy" id="362788"/>
    <lineage>
        <taxon>Eukaryota</taxon>
        <taxon>Viridiplantae</taxon>
        <taxon>Streptophyta</taxon>
        <taxon>Embryophyta</taxon>
        <taxon>Tracheophyta</taxon>
        <taxon>Spermatophyta</taxon>
        <taxon>Magnoliopsida</taxon>
        <taxon>eudicotyledons</taxon>
        <taxon>Gunneridae</taxon>
        <taxon>Pentapetalae</taxon>
        <taxon>rosids</taxon>
        <taxon>fabids</taxon>
        <taxon>Fabales</taxon>
        <taxon>Fabaceae</taxon>
        <taxon>Caesalpinioideae</taxon>
        <taxon>Cassia clade</taxon>
        <taxon>Senna</taxon>
    </lineage>
</organism>
<dbReference type="EMBL" id="JAAIUW010000002">
    <property type="protein sequence ID" value="KAF7841098.1"/>
    <property type="molecule type" value="Genomic_DNA"/>
</dbReference>
<comment type="caution">
    <text evidence="1">The sequence shown here is derived from an EMBL/GenBank/DDBJ whole genome shotgun (WGS) entry which is preliminary data.</text>
</comment>
<proteinExistence type="predicted"/>
<evidence type="ECO:0000313" key="2">
    <source>
        <dbReference type="Proteomes" id="UP000634136"/>
    </source>
</evidence>
<evidence type="ECO:0000313" key="1">
    <source>
        <dbReference type="EMBL" id="KAF7841098.1"/>
    </source>
</evidence>